<feature type="non-terminal residue" evidence="1">
    <location>
        <position position="73"/>
    </location>
</feature>
<gene>
    <name evidence="1" type="ORF">S01H1_24261</name>
</gene>
<reference evidence="1" key="1">
    <citation type="journal article" date="2014" name="Front. Microbiol.">
        <title>High frequency of phylogenetically diverse reductive dehalogenase-homologous genes in deep subseafloor sedimentary metagenomes.</title>
        <authorList>
            <person name="Kawai M."/>
            <person name="Futagami T."/>
            <person name="Toyoda A."/>
            <person name="Takaki Y."/>
            <person name="Nishi S."/>
            <person name="Hori S."/>
            <person name="Arai W."/>
            <person name="Tsubouchi T."/>
            <person name="Morono Y."/>
            <person name="Uchiyama I."/>
            <person name="Ito T."/>
            <person name="Fujiyama A."/>
            <person name="Inagaki F."/>
            <person name="Takami H."/>
        </authorList>
    </citation>
    <scope>NUCLEOTIDE SEQUENCE</scope>
    <source>
        <strain evidence="1">Expedition CK06-06</strain>
    </source>
</reference>
<accession>X0TWK4</accession>
<organism evidence="1">
    <name type="scientific">marine sediment metagenome</name>
    <dbReference type="NCBI Taxonomy" id="412755"/>
    <lineage>
        <taxon>unclassified sequences</taxon>
        <taxon>metagenomes</taxon>
        <taxon>ecological metagenomes</taxon>
    </lineage>
</organism>
<comment type="caution">
    <text evidence="1">The sequence shown here is derived from an EMBL/GenBank/DDBJ whole genome shotgun (WGS) entry which is preliminary data.</text>
</comment>
<name>X0TWK4_9ZZZZ</name>
<protein>
    <submittedName>
        <fullName evidence="1">Uncharacterized protein</fullName>
    </submittedName>
</protein>
<feature type="non-terminal residue" evidence="1">
    <location>
        <position position="1"/>
    </location>
</feature>
<dbReference type="AlphaFoldDB" id="X0TWK4"/>
<proteinExistence type="predicted"/>
<evidence type="ECO:0000313" key="1">
    <source>
        <dbReference type="EMBL" id="GAF92522.1"/>
    </source>
</evidence>
<sequence length="73" mass="8131">YATNPFGGSTGVIKGAFVETFEVNSLTSGYTSGSENLTTDDYYIIEIIGDVQYDEDDRPWKVSDAQYDSQDSW</sequence>
<dbReference type="EMBL" id="BARS01014350">
    <property type="protein sequence ID" value="GAF92522.1"/>
    <property type="molecule type" value="Genomic_DNA"/>
</dbReference>